<accession>A0A502CUL2</accession>
<dbReference type="InterPro" id="IPR002575">
    <property type="entry name" value="Aminoglycoside_PTrfase"/>
</dbReference>
<gene>
    <name evidence="2" type="ORF">EAH86_13445</name>
</gene>
<keyword evidence="3" id="KW-1185">Reference proteome</keyword>
<dbReference type="Gene3D" id="3.90.1200.10">
    <property type="match status" value="1"/>
</dbReference>
<reference evidence="2 3" key="1">
    <citation type="journal article" date="2019" name="Environ. Microbiol.">
        <title>Species interactions and distinct microbial communities in high Arctic permafrost affected cryosols are associated with the CH4 and CO2 gas fluxes.</title>
        <authorList>
            <person name="Altshuler I."/>
            <person name="Hamel J."/>
            <person name="Turney S."/>
            <person name="Magnuson E."/>
            <person name="Levesque R."/>
            <person name="Greer C."/>
            <person name="Whyte L.G."/>
        </authorList>
    </citation>
    <scope>NUCLEOTIDE SEQUENCE [LARGE SCALE GENOMIC DNA]</scope>
    <source>
        <strain evidence="2 3">S9.3A</strain>
    </source>
</reference>
<evidence type="ECO:0000313" key="2">
    <source>
        <dbReference type="EMBL" id="TPG16374.1"/>
    </source>
</evidence>
<protein>
    <recommendedName>
        <fullName evidence="1">Protein kinase domain-containing protein</fullName>
    </recommendedName>
</protein>
<dbReference type="PROSITE" id="PS50011">
    <property type="entry name" value="PROTEIN_KINASE_DOM"/>
    <property type="match status" value="1"/>
</dbReference>
<dbReference type="InterPro" id="IPR011009">
    <property type="entry name" value="Kinase-like_dom_sf"/>
</dbReference>
<dbReference type="EMBL" id="RCZM01000004">
    <property type="protein sequence ID" value="TPG16374.1"/>
    <property type="molecule type" value="Genomic_DNA"/>
</dbReference>
<proteinExistence type="predicted"/>
<name>A0A502CUL2_9MICO</name>
<dbReference type="GO" id="GO:0004672">
    <property type="term" value="F:protein kinase activity"/>
    <property type="evidence" value="ECO:0007669"/>
    <property type="project" value="InterPro"/>
</dbReference>
<dbReference type="InterPro" id="IPR000719">
    <property type="entry name" value="Prot_kinase_dom"/>
</dbReference>
<evidence type="ECO:0000313" key="3">
    <source>
        <dbReference type="Proteomes" id="UP000317722"/>
    </source>
</evidence>
<dbReference type="Proteomes" id="UP000317722">
    <property type="component" value="Unassembled WGS sequence"/>
</dbReference>
<dbReference type="GO" id="GO:0005524">
    <property type="term" value="F:ATP binding"/>
    <property type="evidence" value="ECO:0007669"/>
    <property type="project" value="InterPro"/>
</dbReference>
<evidence type="ECO:0000259" key="1">
    <source>
        <dbReference type="PROSITE" id="PS50011"/>
    </source>
</evidence>
<comment type="caution">
    <text evidence="2">The sequence shown here is derived from an EMBL/GenBank/DDBJ whole genome shotgun (WGS) entry which is preliminary data.</text>
</comment>
<feature type="domain" description="Protein kinase" evidence="1">
    <location>
        <begin position="39"/>
        <end position="347"/>
    </location>
</feature>
<dbReference type="SUPFAM" id="SSF56112">
    <property type="entry name" value="Protein kinase-like (PK-like)"/>
    <property type="match status" value="1"/>
</dbReference>
<sequence>MLRQGLRTQPLVSPDRSEVCRVDELGEWVRRTYGLGDGLVALAPVGRGAEGRVWRLDVGPDSFAVKQPFAVVDEEDLRREVGYLDHFARAGLEVPVHLGDAAGRYAVPVPAALGGGQLRVSRWVDGRPVAAPATDLAGPLGTLLGRLHAAAPTIGSTPSRWYLTTPSPSVWRDLVERSRDHPWVAALAGRLADLEHYAELVAAAGPPAPHLVVGHRDLNPDNVLLGADGSLRVIDWEEAGPTDRGRELATVLVQWHVEGPVVDEDAVHQTVAAYRAAGGTGRLDGLDAFVMVLCTEPNFLARQVQAALDPATTGEHREHALAEIQELLGHLPTPSALDRVLAAAARA</sequence>
<organism evidence="2 3">
    <name type="scientific">Pedococcus bigeumensis</name>
    <dbReference type="NCBI Taxonomy" id="433644"/>
    <lineage>
        <taxon>Bacteria</taxon>
        <taxon>Bacillati</taxon>
        <taxon>Actinomycetota</taxon>
        <taxon>Actinomycetes</taxon>
        <taxon>Micrococcales</taxon>
        <taxon>Intrasporangiaceae</taxon>
        <taxon>Pedococcus</taxon>
    </lineage>
</organism>
<dbReference type="AlphaFoldDB" id="A0A502CUL2"/>
<dbReference type="Pfam" id="PF01636">
    <property type="entry name" value="APH"/>
    <property type="match status" value="1"/>
</dbReference>